<dbReference type="PANTHER" id="PTHR31339:SF9">
    <property type="entry name" value="PLASMIN AND FIBRONECTIN-BINDING PROTEIN A"/>
    <property type="match status" value="1"/>
</dbReference>
<keyword evidence="4" id="KW-1185">Reference proteome</keyword>
<sequence>MVRSERLYGGLLALGLAFSGLVAVVATPTPASALDRRVATVDSCDSLAGWTSSGANTLALDTADKKEGAASIASTGPGPDFFTRPFGAPIDTKTNRATGILAFSLYVSDASKLGDRPGQVELTSSGHPDEDEMDWDMAPVRANLHNGWNDIRLPFASSGTVGSPDLSAITFFRMFQFLDDPQTLKIDDIRIEEKVDIPANPRVVHTTLGSADVPIASYDVTEWGAKPDDDGDDTATIQAALDAAGEDGGGVVFAPAGRYDIKGNLVIPASVTLRGDWASPDAGGLGKGTILAAYAGRGDASGTPFITTHDAATVRGLTIWYPEQDDAAAVQPYPWTIQSDPHDGYYGPNLFDLTFVNSYRGVKIAQNNGHFVRNVYGTFLDDGFSLDAVYDIGRLQSVHLGPAYWSGWPATAPRTVPSEADVRSYLRSHATGVTIFKSDWEYLYALSMDDYEVGMRLAETPFGSSNGQAWGIHTAHGKVGLQVDSVNEIGFVFSHSSFETSGPESVSVFATQNIAANPLNGLMFNDVTLGAPDGTPVQLSGTALLSFAHATFTDWSTDSAAIRADSGSVSVTASRFLADKPDACLGAGVSSAVFAANTFAGAPDITNLSKGDVKIDNTTWRPTDFPAAPTADPGPEPVGTQHPDSDALHSVSDYGAQGNGIDDDTSAFAQALNAASAAGGGTVYVPAGRYRLTGHIKIPRDVELRGVADGPHHYGISPRGSVLVATENEGKPSGTAFITLSRHAGVRGLSVYYPYQRYDKPIAYPATIATGGVDAYAVDVTLPDSYTGISVTKDGFSSEYLRGLGLKTFVSVVGADGVRIDNAMNSVGDWQDGAREANAPPANWWLDHPSSVSSGFELTNSDDAVLFNDFGFGVAYGLVIGGSSSNIRVHGHGVDNSERAIQLTGTGYGIDFTNTQLVAIGGGGKRYLDVAGSFSGKARFFNSLAWACTTGSDIAGSGSVVLQQWKSRNSGVQHLGGTLWMDSSFGHTTPQLAIGPDVRRATAYANVGNGGFVIDAQSQQYDARLNIAR</sequence>
<dbReference type="InterPro" id="IPR051801">
    <property type="entry name" value="GH28_Enzymes"/>
</dbReference>
<evidence type="ECO:0000313" key="3">
    <source>
        <dbReference type="EMBL" id="NYH92493.1"/>
    </source>
</evidence>
<feature type="domain" description="Rhamnogalacturonase A/B/Epimerase-like pectate lyase" evidence="2">
    <location>
        <begin position="219"/>
        <end position="279"/>
    </location>
</feature>
<evidence type="ECO:0000256" key="1">
    <source>
        <dbReference type="SAM" id="MobiDB-lite"/>
    </source>
</evidence>
<dbReference type="InterPro" id="IPR012334">
    <property type="entry name" value="Pectin_lyas_fold"/>
</dbReference>
<gene>
    <name evidence="3" type="ORF">F4554_005131</name>
</gene>
<feature type="compositionally biased region" description="Low complexity" evidence="1">
    <location>
        <begin position="622"/>
        <end position="633"/>
    </location>
</feature>
<feature type="domain" description="Rhamnogalacturonase A/B/Epimerase-like pectate lyase" evidence="2">
    <location>
        <begin position="650"/>
        <end position="709"/>
    </location>
</feature>
<evidence type="ECO:0000259" key="2">
    <source>
        <dbReference type="Pfam" id="PF12708"/>
    </source>
</evidence>
<feature type="region of interest" description="Disordered" evidence="1">
    <location>
        <begin position="621"/>
        <end position="646"/>
    </location>
</feature>
<dbReference type="EMBL" id="JACBZH010000001">
    <property type="protein sequence ID" value="NYH92493.1"/>
    <property type="molecule type" value="Genomic_DNA"/>
</dbReference>
<organism evidence="3 4">
    <name type="scientific">Actinopolymorpha rutila</name>
    <dbReference type="NCBI Taxonomy" id="446787"/>
    <lineage>
        <taxon>Bacteria</taxon>
        <taxon>Bacillati</taxon>
        <taxon>Actinomycetota</taxon>
        <taxon>Actinomycetes</taxon>
        <taxon>Propionibacteriales</taxon>
        <taxon>Actinopolymorphaceae</taxon>
        <taxon>Actinopolymorpha</taxon>
    </lineage>
</organism>
<proteinExistence type="predicted"/>
<dbReference type="SUPFAM" id="SSF51126">
    <property type="entry name" value="Pectin lyase-like"/>
    <property type="match status" value="2"/>
</dbReference>
<dbReference type="InterPro" id="IPR024535">
    <property type="entry name" value="RHGA/B-epi-like_pectate_lyase"/>
</dbReference>
<comment type="caution">
    <text evidence="3">The sequence shown here is derived from an EMBL/GenBank/DDBJ whole genome shotgun (WGS) entry which is preliminary data.</text>
</comment>
<dbReference type="Pfam" id="PF12708">
    <property type="entry name" value="Pect-lyase_RHGA_epim"/>
    <property type="match status" value="2"/>
</dbReference>
<name>A0A852ZJS2_9ACTN</name>
<reference evidence="3 4" key="1">
    <citation type="submission" date="2020-07" db="EMBL/GenBank/DDBJ databases">
        <title>Sequencing the genomes of 1000 actinobacteria strains.</title>
        <authorList>
            <person name="Klenk H.-P."/>
        </authorList>
    </citation>
    <scope>NUCLEOTIDE SEQUENCE [LARGE SCALE GENOMIC DNA]</scope>
    <source>
        <strain evidence="3 4">DSM 18448</strain>
    </source>
</reference>
<dbReference type="RefSeq" id="WP_179789912.1">
    <property type="nucleotide sequence ID" value="NZ_BAAARR010000005.1"/>
</dbReference>
<dbReference type="PANTHER" id="PTHR31339">
    <property type="entry name" value="PECTIN LYASE-RELATED"/>
    <property type="match status" value="1"/>
</dbReference>
<dbReference type="Proteomes" id="UP000579605">
    <property type="component" value="Unassembled WGS sequence"/>
</dbReference>
<dbReference type="AlphaFoldDB" id="A0A852ZJS2"/>
<accession>A0A852ZJS2</accession>
<protein>
    <recommendedName>
        <fullName evidence="2">Rhamnogalacturonase A/B/Epimerase-like pectate lyase domain-containing protein</fullName>
    </recommendedName>
</protein>
<dbReference type="Gene3D" id="2.160.20.10">
    <property type="entry name" value="Single-stranded right-handed beta-helix, Pectin lyase-like"/>
    <property type="match status" value="2"/>
</dbReference>
<dbReference type="InterPro" id="IPR011050">
    <property type="entry name" value="Pectin_lyase_fold/virulence"/>
</dbReference>
<evidence type="ECO:0000313" key="4">
    <source>
        <dbReference type="Proteomes" id="UP000579605"/>
    </source>
</evidence>